<dbReference type="GO" id="GO:0005634">
    <property type="term" value="C:nucleus"/>
    <property type="evidence" value="ECO:0007669"/>
    <property type="project" value="UniProtKB-SubCell"/>
</dbReference>
<accession>A0A0G4J3I1</accession>
<dbReference type="SMART" id="SM00320">
    <property type="entry name" value="WD40"/>
    <property type="match status" value="3"/>
</dbReference>
<dbReference type="OMA" id="CVWDTKD"/>
<dbReference type="GO" id="GO:0005829">
    <property type="term" value="C:cytosol"/>
    <property type="evidence" value="ECO:0007669"/>
    <property type="project" value="TreeGrafter"/>
</dbReference>
<organism evidence="9 11">
    <name type="scientific">Plasmodiophora brassicae</name>
    <name type="common">Clubroot disease agent</name>
    <dbReference type="NCBI Taxonomy" id="37360"/>
    <lineage>
        <taxon>Eukaryota</taxon>
        <taxon>Sar</taxon>
        <taxon>Rhizaria</taxon>
        <taxon>Endomyxa</taxon>
        <taxon>Phytomyxea</taxon>
        <taxon>Plasmodiophorida</taxon>
        <taxon>Plasmodiophoridae</taxon>
        <taxon>Plasmodiophora</taxon>
    </lineage>
</organism>
<sequence length="348" mass="37620">MLQSCLIAVLANDPVVAIAQGSQIYLYLDEQDTCVDAASDRHSSQIRSMCFSPCARYLVSGGDDKLLAVSDSRTGAFVHDIRFDKKITCVAFCGSTILVADRFGGVFRVETGNGFADPVEVTGHVETISAMAVTDTYLITGDIDTKIRVCRYPSTHVIESFCLGHKEAITTMCALPSSRLVSGGTDGTIRLWDLVTGDEIGRCDIRRDDDDEPAAVVLDVAYWPSSNAVAVVASGCSVVYVLDALTMDVREKVALDSPPFSVGVDGRGRLWVGTATNLVSVSGPDREARVHDTPSKLMAARASEATCASYVFEEINRKKELQGREDRRAAKRAKQDHPDGESTTTNHE</sequence>
<keyword evidence="2 6" id="KW-0853">WD repeat</keyword>
<geneLocation type="mitochondrion" evidence="10"/>
<evidence type="ECO:0000256" key="4">
    <source>
        <dbReference type="ARBA" id="ARBA00022737"/>
    </source>
</evidence>
<dbReference type="PANTHER" id="PTHR16288:SF0">
    <property type="entry name" value="TRNA (GUANINE-N(7)-)-METHYLTRANSFERASE NON-CATALYTIC SUBUNIT WDR4"/>
    <property type="match status" value="1"/>
</dbReference>
<dbReference type="AlphaFoldDB" id="A0A0G4J3I1"/>
<proteinExistence type="predicted"/>
<dbReference type="Gene3D" id="2.130.10.10">
    <property type="entry name" value="YVTN repeat-like/Quinoprotein amine dehydrogenase"/>
    <property type="match status" value="2"/>
</dbReference>
<feature type="repeat" description="WD" evidence="6">
    <location>
        <begin position="39"/>
        <end position="80"/>
    </location>
</feature>
<evidence type="ECO:0000313" key="11">
    <source>
        <dbReference type="Proteomes" id="UP000039324"/>
    </source>
</evidence>
<evidence type="ECO:0000313" key="10">
    <source>
        <dbReference type="EMBL" id="SPR01663.1"/>
    </source>
</evidence>
<evidence type="ECO:0000256" key="5">
    <source>
        <dbReference type="ARBA" id="ARBA00023242"/>
    </source>
</evidence>
<dbReference type="InterPro" id="IPR028884">
    <property type="entry name" value="Trm82"/>
</dbReference>
<evidence type="ECO:0000256" key="3">
    <source>
        <dbReference type="ARBA" id="ARBA00022694"/>
    </source>
</evidence>
<evidence type="ECO:0000313" key="9">
    <source>
        <dbReference type="EMBL" id="CEP01826.1"/>
    </source>
</evidence>
<dbReference type="InterPro" id="IPR001680">
    <property type="entry name" value="WD40_rpt"/>
</dbReference>
<evidence type="ECO:0000259" key="8">
    <source>
        <dbReference type="Pfam" id="PF12894"/>
    </source>
</evidence>
<keyword evidence="10" id="KW-0496">Mitochondrion</keyword>
<dbReference type="OrthoDB" id="339900at2759"/>
<dbReference type="InterPro" id="IPR019775">
    <property type="entry name" value="WD40_repeat_CS"/>
</dbReference>
<dbReference type="GO" id="GO:0043527">
    <property type="term" value="C:tRNA methyltransferase complex"/>
    <property type="evidence" value="ECO:0007669"/>
    <property type="project" value="TreeGrafter"/>
</dbReference>
<evidence type="ECO:0000256" key="1">
    <source>
        <dbReference type="ARBA" id="ARBA00004123"/>
    </source>
</evidence>
<comment type="subcellular location">
    <subcellularLocation>
        <location evidence="1">Nucleus</location>
    </subcellularLocation>
</comment>
<keyword evidence="11" id="KW-1185">Reference proteome</keyword>
<evidence type="ECO:0000256" key="6">
    <source>
        <dbReference type="PROSITE-ProRule" id="PRU00221"/>
    </source>
</evidence>
<evidence type="ECO:0000313" key="12">
    <source>
        <dbReference type="Proteomes" id="UP000290189"/>
    </source>
</evidence>
<feature type="repeat" description="WD" evidence="6">
    <location>
        <begin position="162"/>
        <end position="202"/>
    </location>
</feature>
<dbReference type="Pfam" id="PF12894">
    <property type="entry name" value="ANAPC4_WD40"/>
    <property type="match status" value="1"/>
</dbReference>
<dbReference type="PROSITE" id="PS50082">
    <property type="entry name" value="WD_REPEATS_2"/>
    <property type="match status" value="2"/>
</dbReference>
<dbReference type="GO" id="GO:0036265">
    <property type="term" value="P:RNA (guanine-N7)-methylation"/>
    <property type="evidence" value="ECO:0007669"/>
    <property type="project" value="InterPro"/>
</dbReference>
<dbReference type="InterPro" id="IPR024977">
    <property type="entry name" value="Apc4-like_WD40_dom"/>
</dbReference>
<dbReference type="InterPro" id="IPR015943">
    <property type="entry name" value="WD40/YVTN_repeat-like_dom_sf"/>
</dbReference>
<gene>
    <name evidence="9" type="ORF">PBRA_008768</name>
    <name evidence="10" type="ORF">PLBR_LOCUS8878</name>
</gene>
<reference evidence="10 12" key="2">
    <citation type="submission" date="2018-03" db="EMBL/GenBank/DDBJ databases">
        <authorList>
            <person name="Fogelqvist J."/>
        </authorList>
    </citation>
    <scope>NUCLEOTIDE SEQUENCE [LARGE SCALE GENOMIC DNA]</scope>
</reference>
<dbReference type="Proteomes" id="UP000039324">
    <property type="component" value="Unassembled WGS sequence"/>
</dbReference>
<dbReference type="STRING" id="37360.A0A0G4J3I1"/>
<feature type="region of interest" description="Disordered" evidence="7">
    <location>
        <begin position="321"/>
        <end position="348"/>
    </location>
</feature>
<feature type="domain" description="Anaphase-promoting complex subunit 4-like WD40" evidence="8">
    <location>
        <begin position="22"/>
        <end position="93"/>
    </location>
</feature>
<dbReference type="Pfam" id="PF00400">
    <property type="entry name" value="WD40"/>
    <property type="match status" value="1"/>
</dbReference>
<dbReference type="PANTHER" id="PTHR16288">
    <property type="entry name" value="WD40 REPEAT PROTEIN 4"/>
    <property type="match status" value="1"/>
</dbReference>
<evidence type="ECO:0000256" key="2">
    <source>
        <dbReference type="ARBA" id="ARBA00022574"/>
    </source>
</evidence>
<keyword evidence="3" id="KW-0819">tRNA processing</keyword>
<protein>
    <recommendedName>
        <fullName evidence="8">Anaphase-promoting complex subunit 4-like WD40 domain-containing protein</fullName>
    </recommendedName>
</protein>
<reference evidence="9 11" key="1">
    <citation type="submission" date="2015-02" db="EMBL/GenBank/DDBJ databases">
        <authorList>
            <person name="Chooi Y.-H."/>
        </authorList>
    </citation>
    <scope>NUCLEOTIDE SEQUENCE [LARGE SCALE GENOMIC DNA]</scope>
    <source>
        <strain evidence="9">E3</strain>
    </source>
</reference>
<evidence type="ECO:0000256" key="7">
    <source>
        <dbReference type="SAM" id="MobiDB-lite"/>
    </source>
</evidence>
<dbReference type="PROSITE" id="PS00678">
    <property type="entry name" value="WD_REPEATS_1"/>
    <property type="match status" value="1"/>
</dbReference>
<name>A0A0G4J3I1_PLABS</name>
<dbReference type="InterPro" id="IPR036322">
    <property type="entry name" value="WD40_repeat_dom_sf"/>
</dbReference>
<dbReference type="SUPFAM" id="SSF50978">
    <property type="entry name" value="WD40 repeat-like"/>
    <property type="match status" value="1"/>
</dbReference>
<dbReference type="Proteomes" id="UP000290189">
    <property type="component" value="Unassembled WGS sequence"/>
</dbReference>
<dbReference type="EMBL" id="CDSF01000119">
    <property type="protein sequence ID" value="CEP01826.1"/>
    <property type="molecule type" value="Genomic_DNA"/>
</dbReference>
<keyword evidence="4" id="KW-0677">Repeat</keyword>
<keyword evidence="5" id="KW-0539">Nucleus</keyword>
<dbReference type="PROSITE" id="PS50294">
    <property type="entry name" value="WD_REPEATS_REGION"/>
    <property type="match status" value="1"/>
</dbReference>
<dbReference type="GO" id="GO:0006400">
    <property type="term" value="P:tRNA modification"/>
    <property type="evidence" value="ECO:0007669"/>
    <property type="project" value="TreeGrafter"/>
</dbReference>
<dbReference type="EMBL" id="OVEO01000018">
    <property type="protein sequence ID" value="SPR01663.1"/>
    <property type="molecule type" value="Genomic_DNA"/>
</dbReference>